<accession>A0A814G3D0</accession>
<protein>
    <submittedName>
        <fullName evidence="2">Uncharacterized protein</fullName>
    </submittedName>
</protein>
<proteinExistence type="predicted"/>
<dbReference type="AlphaFoldDB" id="A0A814G3D0"/>
<keyword evidence="1" id="KW-0812">Transmembrane</keyword>
<dbReference type="Proteomes" id="UP000663852">
    <property type="component" value="Unassembled WGS sequence"/>
</dbReference>
<dbReference type="EMBL" id="CAJNOJ010000058">
    <property type="protein sequence ID" value="CAF0991219.1"/>
    <property type="molecule type" value="Genomic_DNA"/>
</dbReference>
<reference evidence="2" key="1">
    <citation type="submission" date="2021-02" db="EMBL/GenBank/DDBJ databases">
        <authorList>
            <person name="Nowell W R."/>
        </authorList>
    </citation>
    <scope>NUCLEOTIDE SEQUENCE</scope>
</reference>
<keyword evidence="1" id="KW-0472">Membrane</keyword>
<name>A0A814G3D0_ADIRI</name>
<feature type="transmembrane region" description="Helical" evidence="1">
    <location>
        <begin position="6"/>
        <end position="28"/>
    </location>
</feature>
<sequence length="88" mass="10070">MLENLHEGSISCFVETLLAVFVLFVLVIEAKPVHESSSASNDKQAIKPNQQLYEIYKFMQSSRWYLRYRINESQIRASATSGLNSLKT</sequence>
<evidence type="ECO:0000313" key="2">
    <source>
        <dbReference type="EMBL" id="CAF0991219.1"/>
    </source>
</evidence>
<evidence type="ECO:0000256" key="1">
    <source>
        <dbReference type="SAM" id="Phobius"/>
    </source>
</evidence>
<keyword evidence="1" id="KW-1133">Transmembrane helix</keyword>
<gene>
    <name evidence="2" type="ORF">EDS130_LOCUS14401</name>
</gene>
<evidence type="ECO:0000313" key="3">
    <source>
        <dbReference type="Proteomes" id="UP000663852"/>
    </source>
</evidence>
<organism evidence="2 3">
    <name type="scientific">Adineta ricciae</name>
    <name type="common">Rotifer</name>
    <dbReference type="NCBI Taxonomy" id="249248"/>
    <lineage>
        <taxon>Eukaryota</taxon>
        <taxon>Metazoa</taxon>
        <taxon>Spiralia</taxon>
        <taxon>Gnathifera</taxon>
        <taxon>Rotifera</taxon>
        <taxon>Eurotatoria</taxon>
        <taxon>Bdelloidea</taxon>
        <taxon>Adinetida</taxon>
        <taxon>Adinetidae</taxon>
        <taxon>Adineta</taxon>
    </lineage>
</organism>
<comment type="caution">
    <text evidence="2">The sequence shown here is derived from an EMBL/GenBank/DDBJ whole genome shotgun (WGS) entry which is preliminary data.</text>
</comment>